<sequence length="338" mass="35051">MFILHSLSLCLLLLLDTALYVSATGYSIANDIGDRNFFSRAVHSAHTVAARHSKGLADDLRVALSAVLVPPQKRPIASVLSRRDQALLGKNVVYCKSGGSSSEAGSGQQDGHGHGTSTGTGSGRNGGHVTDSTTRSTRTGGGGGGGGAGGRPTTTSTSTTAADPTRTPVSSPFRLLLSSAGNDFFNGWNFFTGGDPTSGIVDYVDEGTGRSNGLIEVNSAGNAVMRVETTPEVSGNRKSIRITTQLGLDKGLWILDAVHMPSGCGTWPAFWTNGPSWPFDGEFDILEGVHDYTNNQATLHTGPGCTLSPTTGFDGTIVTTTNCEVNGPSNQGCGIRQC</sequence>
<evidence type="ECO:0000256" key="2">
    <source>
        <dbReference type="SAM" id="SignalP"/>
    </source>
</evidence>
<feature type="compositionally biased region" description="Low complexity" evidence="1">
    <location>
        <begin position="127"/>
        <end position="138"/>
    </location>
</feature>
<accession>A0A9P7RWP1</accession>
<dbReference type="Proteomes" id="UP001049176">
    <property type="component" value="Chromosome 6"/>
</dbReference>
<dbReference type="PANTHER" id="PTHR10963">
    <property type="entry name" value="GLYCOSYL HYDROLASE-RELATED"/>
    <property type="match status" value="1"/>
</dbReference>
<dbReference type="RefSeq" id="XP_043007272.1">
    <property type="nucleotide sequence ID" value="XM_043154814.1"/>
</dbReference>
<dbReference type="PANTHER" id="PTHR10963:SF24">
    <property type="entry name" value="GLYCOSIDASE C21B10.07-RELATED"/>
    <property type="match status" value="1"/>
</dbReference>
<evidence type="ECO:0000313" key="4">
    <source>
        <dbReference type="Proteomes" id="UP001049176"/>
    </source>
</evidence>
<gene>
    <name evidence="3" type="ORF">E1B28_009886</name>
</gene>
<feature type="compositionally biased region" description="Low complexity" evidence="1">
    <location>
        <begin position="151"/>
        <end position="168"/>
    </location>
</feature>
<comment type="caution">
    <text evidence="3">The sequence shown here is derived from an EMBL/GenBank/DDBJ whole genome shotgun (WGS) entry which is preliminary data.</text>
</comment>
<evidence type="ECO:0008006" key="5">
    <source>
        <dbReference type="Google" id="ProtNLM"/>
    </source>
</evidence>
<dbReference type="Gene3D" id="2.60.120.200">
    <property type="match status" value="1"/>
</dbReference>
<feature type="compositionally biased region" description="Gly residues" evidence="1">
    <location>
        <begin position="139"/>
        <end position="150"/>
    </location>
</feature>
<evidence type="ECO:0000256" key="1">
    <source>
        <dbReference type="SAM" id="MobiDB-lite"/>
    </source>
</evidence>
<feature type="compositionally biased region" description="Gly residues" evidence="1">
    <location>
        <begin position="108"/>
        <end position="126"/>
    </location>
</feature>
<feature type="signal peptide" evidence="2">
    <location>
        <begin position="1"/>
        <end position="23"/>
    </location>
</feature>
<keyword evidence="4" id="KW-1185">Reference proteome</keyword>
<reference evidence="3" key="1">
    <citation type="journal article" date="2021" name="Genome Biol. Evol.">
        <title>The assembled and annotated genome of the fairy-ring fungus Marasmius oreades.</title>
        <authorList>
            <person name="Hiltunen M."/>
            <person name="Ament-Velasquez S.L."/>
            <person name="Johannesson H."/>
        </authorList>
    </citation>
    <scope>NUCLEOTIDE SEQUENCE</scope>
    <source>
        <strain evidence="3">03SP1</strain>
    </source>
</reference>
<dbReference type="KEGG" id="more:E1B28_009886"/>
<dbReference type="GO" id="GO:0009251">
    <property type="term" value="P:glucan catabolic process"/>
    <property type="evidence" value="ECO:0007669"/>
    <property type="project" value="TreeGrafter"/>
</dbReference>
<protein>
    <recommendedName>
        <fullName evidence="5">GH16 domain-containing protein</fullName>
    </recommendedName>
</protein>
<dbReference type="InterPro" id="IPR050546">
    <property type="entry name" value="Glycosyl_Hydrlase_16"/>
</dbReference>
<proteinExistence type="predicted"/>
<feature type="region of interest" description="Disordered" evidence="1">
    <location>
        <begin position="99"/>
        <end position="168"/>
    </location>
</feature>
<dbReference type="GeneID" id="66078962"/>
<dbReference type="EMBL" id="CM032186">
    <property type="protein sequence ID" value="KAG7090802.1"/>
    <property type="molecule type" value="Genomic_DNA"/>
</dbReference>
<dbReference type="SUPFAM" id="SSF49899">
    <property type="entry name" value="Concanavalin A-like lectins/glucanases"/>
    <property type="match status" value="1"/>
</dbReference>
<dbReference type="Pfam" id="PF26113">
    <property type="entry name" value="GH16_XgeA"/>
    <property type="match status" value="1"/>
</dbReference>
<feature type="chain" id="PRO_5040164801" description="GH16 domain-containing protein" evidence="2">
    <location>
        <begin position="24"/>
        <end position="338"/>
    </location>
</feature>
<keyword evidence="2" id="KW-0732">Signal</keyword>
<name>A0A9P7RWP1_9AGAR</name>
<dbReference type="OrthoDB" id="192832at2759"/>
<dbReference type="InterPro" id="IPR013320">
    <property type="entry name" value="ConA-like_dom_sf"/>
</dbReference>
<organism evidence="3 4">
    <name type="scientific">Marasmius oreades</name>
    <name type="common">fairy-ring Marasmius</name>
    <dbReference type="NCBI Taxonomy" id="181124"/>
    <lineage>
        <taxon>Eukaryota</taxon>
        <taxon>Fungi</taxon>
        <taxon>Dikarya</taxon>
        <taxon>Basidiomycota</taxon>
        <taxon>Agaricomycotina</taxon>
        <taxon>Agaricomycetes</taxon>
        <taxon>Agaricomycetidae</taxon>
        <taxon>Agaricales</taxon>
        <taxon>Marasmiineae</taxon>
        <taxon>Marasmiaceae</taxon>
        <taxon>Marasmius</taxon>
    </lineage>
</organism>
<dbReference type="AlphaFoldDB" id="A0A9P7RWP1"/>
<evidence type="ECO:0000313" key="3">
    <source>
        <dbReference type="EMBL" id="KAG7090802.1"/>
    </source>
</evidence>